<dbReference type="InterPro" id="IPR002110">
    <property type="entry name" value="Ankyrin_rpt"/>
</dbReference>
<protein>
    <recommendedName>
        <fullName evidence="7">Osteoclast-stimulating factor 1</fullName>
    </recommendedName>
</protein>
<dbReference type="Gene3D" id="2.30.30.40">
    <property type="entry name" value="SH3 Domains"/>
    <property type="match status" value="1"/>
</dbReference>
<dbReference type="Proteomes" id="UP000887574">
    <property type="component" value="Unplaced"/>
</dbReference>
<dbReference type="SMART" id="SM00248">
    <property type="entry name" value="ANK"/>
    <property type="match status" value="3"/>
</dbReference>
<dbReference type="SUPFAM" id="SSF50044">
    <property type="entry name" value="SH3-domain"/>
    <property type="match status" value="1"/>
</dbReference>
<dbReference type="InterPro" id="IPR001452">
    <property type="entry name" value="SH3_domain"/>
</dbReference>
<keyword evidence="5 8" id="KW-0040">ANK repeat</keyword>
<dbReference type="GO" id="GO:0005737">
    <property type="term" value="C:cytoplasm"/>
    <property type="evidence" value="ECO:0007669"/>
    <property type="project" value="UniProtKB-SubCell"/>
</dbReference>
<organism evidence="11 12">
    <name type="scientific">Ditylenchus dipsaci</name>
    <dbReference type="NCBI Taxonomy" id="166011"/>
    <lineage>
        <taxon>Eukaryota</taxon>
        <taxon>Metazoa</taxon>
        <taxon>Ecdysozoa</taxon>
        <taxon>Nematoda</taxon>
        <taxon>Chromadorea</taxon>
        <taxon>Rhabditida</taxon>
        <taxon>Tylenchina</taxon>
        <taxon>Tylenchomorpha</taxon>
        <taxon>Sphaerularioidea</taxon>
        <taxon>Anguinidae</taxon>
        <taxon>Anguininae</taxon>
        <taxon>Ditylenchus</taxon>
    </lineage>
</organism>
<evidence type="ECO:0000256" key="7">
    <source>
        <dbReference type="ARBA" id="ARBA00040640"/>
    </source>
</evidence>
<dbReference type="InterPro" id="IPR036028">
    <property type="entry name" value="SH3-like_dom_sf"/>
</dbReference>
<keyword evidence="2 9" id="KW-0728">SH3 domain</keyword>
<feature type="repeat" description="ANK" evidence="8">
    <location>
        <begin position="77"/>
        <end position="109"/>
    </location>
</feature>
<keyword evidence="3" id="KW-0963">Cytoplasm</keyword>
<evidence type="ECO:0000256" key="1">
    <source>
        <dbReference type="ARBA" id="ARBA00004496"/>
    </source>
</evidence>
<dbReference type="PRINTS" id="PR01415">
    <property type="entry name" value="ANKYRIN"/>
</dbReference>
<feature type="domain" description="SH3" evidence="10">
    <location>
        <begin position="11"/>
        <end position="74"/>
    </location>
</feature>
<accession>A0A915DPH9</accession>
<evidence type="ECO:0000256" key="9">
    <source>
        <dbReference type="PROSITE-ProRule" id="PRU00192"/>
    </source>
</evidence>
<dbReference type="Gene3D" id="1.25.40.20">
    <property type="entry name" value="Ankyrin repeat-containing domain"/>
    <property type="match status" value="2"/>
</dbReference>
<evidence type="ECO:0000313" key="12">
    <source>
        <dbReference type="WBParaSite" id="jg21544"/>
    </source>
</evidence>
<evidence type="ECO:0000256" key="3">
    <source>
        <dbReference type="ARBA" id="ARBA00022490"/>
    </source>
</evidence>
<dbReference type="PROSITE" id="PS50297">
    <property type="entry name" value="ANK_REP_REGION"/>
    <property type="match status" value="1"/>
</dbReference>
<dbReference type="AlphaFoldDB" id="A0A915DPH9"/>
<evidence type="ECO:0000313" key="11">
    <source>
        <dbReference type="Proteomes" id="UP000887574"/>
    </source>
</evidence>
<sequence length="220" mass="24031">MPPPPPVAKPGRVQVYHVLAGYSPQKEYELLVEEGDLLYISETSASSGQQSQVESKCGDNLGKLPSSYVNNENYVLRIEFPLHEAAKRGNFELLEECLKNNVSVNSLDKSGSTALYWAAHGGHSKMVHFLLNVPKICISSQNKIGDTPLHAASWKNRLECVEMLVEAGADVHSKNKELKKPVDLAASPEIAAFLRLAIRKVVEPEDNYEGSADSSGGDDN</sequence>
<dbReference type="PANTHER" id="PTHR24155">
    <property type="entry name" value="OSTEOCLAST-STIMULATING FACTOR 1"/>
    <property type="match status" value="1"/>
</dbReference>
<reference evidence="12" key="1">
    <citation type="submission" date="2022-11" db="UniProtKB">
        <authorList>
            <consortium name="WormBaseParasite"/>
        </authorList>
    </citation>
    <scope>IDENTIFICATION</scope>
</reference>
<dbReference type="InterPro" id="IPR036770">
    <property type="entry name" value="Ankyrin_rpt-contain_sf"/>
</dbReference>
<comment type="function">
    <text evidence="6">Induces bone resorption, acting probably through a signaling cascade which results in the secretion of factor(s) enhancing osteoclast formation and activity.</text>
</comment>
<dbReference type="WBParaSite" id="jg21544">
    <property type="protein sequence ID" value="jg21544"/>
    <property type="gene ID" value="jg21544"/>
</dbReference>
<name>A0A915DPH9_9BILA</name>
<evidence type="ECO:0000256" key="6">
    <source>
        <dbReference type="ARBA" id="ARBA00037432"/>
    </source>
</evidence>
<keyword evidence="11" id="KW-1185">Reference proteome</keyword>
<proteinExistence type="predicted"/>
<evidence type="ECO:0000256" key="5">
    <source>
        <dbReference type="ARBA" id="ARBA00023043"/>
    </source>
</evidence>
<evidence type="ECO:0000256" key="4">
    <source>
        <dbReference type="ARBA" id="ARBA00022737"/>
    </source>
</evidence>
<dbReference type="Pfam" id="PF12796">
    <property type="entry name" value="Ank_2"/>
    <property type="match status" value="1"/>
</dbReference>
<feature type="repeat" description="ANK" evidence="8">
    <location>
        <begin position="144"/>
        <end position="176"/>
    </location>
</feature>
<keyword evidence="4" id="KW-0677">Repeat</keyword>
<evidence type="ECO:0000256" key="8">
    <source>
        <dbReference type="PROSITE-ProRule" id="PRU00023"/>
    </source>
</evidence>
<evidence type="ECO:0000256" key="2">
    <source>
        <dbReference type="ARBA" id="ARBA00022443"/>
    </source>
</evidence>
<evidence type="ECO:0000259" key="10">
    <source>
        <dbReference type="PROSITE" id="PS50002"/>
    </source>
</evidence>
<dbReference type="GO" id="GO:0007165">
    <property type="term" value="P:signal transduction"/>
    <property type="evidence" value="ECO:0007669"/>
    <property type="project" value="TreeGrafter"/>
</dbReference>
<dbReference type="SUPFAM" id="SSF48403">
    <property type="entry name" value="Ankyrin repeat"/>
    <property type="match status" value="1"/>
</dbReference>
<comment type="subcellular location">
    <subcellularLocation>
        <location evidence="1">Cytoplasm</location>
    </subcellularLocation>
</comment>
<dbReference type="PROSITE" id="PS50088">
    <property type="entry name" value="ANK_REPEAT"/>
    <property type="match status" value="2"/>
</dbReference>
<dbReference type="PANTHER" id="PTHR24155:SF10">
    <property type="entry name" value="OSTEOCLAST-STIMULATING FACTOR 1"/>
    <property type="match status" value="1"/>
</dbReference>
<dbReference type="PROSITE" id="PS50002">
    <property type="entry name" value="SH3"/>
    <property type="match status" value="1"/>
</dbReference>